<organism evidence="1 2">
    <name type="scientific">Salinirubellus salinus</name>
    <dbReference type="NCBI Taxonomy" id="1364945"/>
    <lineage>
        <taxon>Archaea</taxon>
        <taxon>Methanobacteriati</taxon>
        <taxon>Methanobacteriota</taxon>
        <taxon>Stenosarchaea group</taxon>
        <taxon>Halobacteria</taxon>
        <taxon>Halobacteriales</taxon>
        <taxon>Natronomonadaceae</taxon>
        <taxon>Salinirubellus</taxon>
    </lineage>
</organism>
<dbReference type="AlphaFoldDB" id="A0A9E7QZY4"/>
<keyword evidence="2" id="KW-1185">Reference proteome</keyword>
<dbReference type="Proteomes" id="UP001057580">
    <property type="component" value="Chromosome"/>
</dbReference>
<dbReference type="RefSeq" id="WP_260592131.1">
    <property type="nucleotide sequence ID" value="NZ_CP104003.1"/>
</dbReference>
<dbReference type="KEGG" id="ssai:N0B31_13390"/>
<evidence type="ECO:0000313" key="1">
    <source>
        <dbReference type="EMBL" id="UWM53136.1"/>
    </source>
</evidence>
<reference evidence="1" key="1">
    <citation type="submission" date="2022-09" db="EMBL/GenBank/DDBJ databases">
        <title>Diverse halophilic archaea isolated from saline environments.</title>
        <authorList>
            <person name="Cui H.-L."/>
        </authorList>
    </citation>
    <scope>NUCLEOTIDE SEQUENCE</scope>
    <source>
        <strain evidence="1">ZS-35-S2</strain>
    </source>
</reference>
<dbReference type="GeneID" id="74943434"/>
<evidence type="ECO:0000313" key="2">
    <source>
        <dbReference type="Proteomes" id="UP001057580"/>
    </source>
</evidence>
<gene>
    <name evidence="1" type="ORF">N0B31_13390</name>
</gene>
<evidence type="ECO:0008006" key="3">
    <source>
        <dbReference type="Google" id="ProtNLM"/>
    </source>
</evidence>
<sequence length="50" mass="5676">MRVPDPATDIDREVWTYECPRCAERVEARGACCCSTCGVEMVNISKPRDR</sequence>
<accession>A0A9E7QZY4</accession>
<proteinExistence type="predicted"/>
<protein>
    <recommendedName>
        <fullName evidence="3">Rubrerythrin-like domain-containing protein</fullName>
    </recommendedName>
</protein>
<dbReference type="EMBL" id="CP104003">
    <property type="protein sequence ID" value="UWM53136.1"/>
    <property type="molecule type" value="Genomic_DNA"/>
</dbReference>
<name>A0A9E7QZY4_9EURY</name>